<dbReference type="STRING" id="4097.A0A1S4BYX7"/>
<proteinExistence type="predicted"/>
<dbReference type="KEGG" id="nta:107813257"/>
<organism evidence="1">
    <name type="scientific">Nicotiana tabacum</name>
    <name type="common">Common tobacco</name>
    <dbReference type="NCBI Taxonomy" id="4097"/>
    <lineage>
        <taxon>Eukaryota</taxon>
        <taxon>Viridiplantae</taxon>
        <taxon>Streptophyta</taxon>
        <taxon>Embryophyta</taxon>
        <taxon>Tracheophyta</taxon>
        <taxon>Spermatophyta</taxon>
        <taxon>Magnoliopsida</taxon>
        <taxon>eudicotyledons</taxon>
        <taxon>Gunneridae</taxon>
        <taxon>Pentapetalae</taxon>
        <taxon>asterids</taxon>
        <taxon>lamiids</taxon>
        <taxon>Solanales</taxon>
        <taxon>Solanaceae</taxon>
        <taxon>Nicotianoideae</taxon>
        <taxon>Nicotianeae</taxon>
        <taxon>Nicotiana</taxon>
    </lineage>
</organism>
<sequence length="241" mass="27535">MGAWRSIGDASSMWTTTANCIKEVARKVLGVAKGYSGGHKVDWWWNEVVQGKVEAKKVAYLKLVGRTNEEEKMTCRECYKKARKEAKLAVTAAKTVAFERLYEDLGGKGGDKTLYRLAKIRERKARDLDQVRCIKDEDGKVLVKEACIRRRWQEYFHGFLNEGEDRNIVLGEMENSGSQRDFGFCRRIRSEEVVGAMRKMSRGKTTGPGKILVEFLNEVGQAGLEWLIGLFNVIFRTKKQR</sequence>
<protein>
    <recommendedName>
        <fullName evidence="2">Craniofacial development protein 2-like</fullName>
    </recommendedName>
</protein>
<dbReference type="RefSeq" id="XP_016493984.1">
    <property type="nucleotide sequence ID" value="XM_016638498.1"/>
</dbReference>
<dbReference type="PANTHER" id="PTHR47510">
    <property type="entry name" value="REVERSE TRANSCRIPTASE DOMAIN-CONTAINING PROTEIN"/>
    <property type="match status" value="1"/>
</dbReference>
<evidence type="ECO:0000313" key="1">
    <source>
        <dbReference type="RefSeq" id="XP_016493984.1"/>
    </source>
</evidence>
<dbReference type="PaxDb" id="4097-A0A1S4BYX7"/>
<name>A0A1S4BYX7_TOBAC</name>
<evidence type="ECO:0008006" key="2">
    <source>
        <dbReference type="Google" id="ProtNLM"/>
    </source>
</evidence>
<dbReference type="PANTHER" id="PTHR47510:SF3">
    <property type="entry name" value="ENDO_EXONUCLEASE_PHOSPHATASE DOMAIN-CONTAINING PROTEIN"/>
    <property type="match status" value="1"/>
</dbReference>
<accession>A0A1S4BYX7</accession>
<dbReference type="AlphaFoldDB" id="A0A1S4BYX7"/>
<reference evidence="1" key="1">
    <citation type="submission" date="2025-08" db="UniProtKB">
        <authorList>
            <consortium name="RefSeq"/>
        </authorList>
    </citation>
    <scope>IDENTIFICATION</scope>
</reference>
<dbReference type="OrthoDB" id="6375694at2759"/>
<gene>
    <name evidence="1" type="primary">LOC107813257</name>
</gene>